<sequence>MPYTYLTFSDLYEEEQRASAPPSPISPTASLPSPVFLLPTNPAQYRSQRHRHLAPTRSPTQLSASSVASSSSASSASSVSSSSTRKLAASLRKSLTLGSGSAWKKPPRKSSWRTAPSADSTPCSSCSSSIDHRADAVFLSTPTASPASSANTSPSISRTNTKMSDYEAMLDRTRRQEAAEELQRQREIQAFFARADAETSLRRF</sequence>
<feature type="compositionally biased region" description="Low complexity" evidence="1">
    <location>
        <begin position="63"/>
        <end position="83"/>
    </location>
</feature>
<name>A0A5C3ET25_9BASI</name>
<gene>
    <name evidence="2" type="ORF">PSFLO_00471</name>
</gene>
<keyword evidence="3" id="KW-1185">Reference proteome</keyword>
<evidence type="ECO:0000313" key="2">
    <source>
        <dbReference type="EMBL" id="SPO35000.1"/>
    </source>
</evidence>
<organism evidence="2 3">
    <name type="scientific">Pseudozyma flocculosa</name>
    <dbReference type="NCBI Taxonomy" id="84751"/>
    <lineage>
        <taxon>Eukaryota</taxon>
        <taxon>Fungi</taxon>
        <taxon>Dikarya</taxon>
        <taxon>Basidiomycota</taxon>
        <taxon>Ustilaginomycotina</taxon>
        <taxon>Ustilaginomycetes</taxon>
        <taxon>Ustilaginales</taxon>
        <taxon>Ustilaginaceae</taxon>
        <taxon>Pseudozyma</taxon>
    </lineage>
</organism>
<dbReference type="EMBL" id="OOIP01000001">
    <property type="protein sequence ID" value="SPO35000.1"/>
    <property type="molecule type" value="Genomic_DNA"/>
</dbReference>
<dbReference type="AlphaFoldDB" id="A0A5C3ET25"/>
<protein>
    <submittedName>
        <fullName evidence="2">Uncharacterized protein</fullName>
    </submittedName>
</protein>
<feature type="region of interest" description="Disordered" evidence="1">
    <location>
        <begin position="14"/>
        <end position="84"/>
    </location>
</feature>
<feature type="region of interest" description="Disordered" evidence="1">
    <location>
        <begin position="141"/>
        <end position="164"/>
    </location>
</feature>
<dbReference type="OrthoDB" id="2552749at2759"/>
<evidence type="ECO:0000256" key="1">
    <source>
        <dbReference type="SAM" id="MobiDB-lite"/>
    </source>
</evidence>
<feature type="compositionally biased region" description="Low complexity" evidence="1">
    <location>
        <begin position="141"/>
        <end position="157"/>
    </location>
</feature>
<proteinExistence type="predicted"/>
<feature type="region of interest" description="Disordered" evidence="1">
    <location>
        <begin position="98"/>
        <end position="128"/>
    </location>
</feature>
<accession>A0A5C3ET25</accession>
<evidence type="ECO:0000313" key="3">
    <source>
        <dbReference type="Proteomes" id="UP000323386"/>
    </source>
</evidence>
<reference evidence="2 3" key="1">
    <citation type="submission" date="2018-03" db="EMBL/GenBank/DDBJ databases">
        <authorList>
            <person name="Guldener U."/>
        </authorList>
    </citation>
    <scope>NUCLEOTIDE SEQUENCE [LARGE SCALE GENOMIC DNA]</scope>
    <source>
        <strain evidence="2 3">DAOM196992</strain>
    </source>
</reference>
<dbReference type="Proteomes" id="UP000323386">
    <property type="component" value="Unassembled WGS sequence"/>
</dbReference>
<feature type="compositionally biased region" description="Low complexity" evidence="1">
    <location>
        <begin position="114"/>
        <end position="128"/>
    </location>
</feature>